<feature type="domain" description="HMA" evidence="13">
    <location>
        <begin position="5"/>
        <end position="71"/>
    </location>
</feature>
<name>A0A9E2S4Y3_9BACT</name>
<keyword evidence="8" id="KW-1278">Translocase</keyword>
<dbReference type="EMBL" id="JAHSPG010000001">
    <property type="protein sequence ID" value="MBV4355796.1"/>
    <property type="molecule type" value="Genomic_DNA"/>
</dbReference>
<dbReference type="RefSeq" id="WP_217789340.1">
    <property type="nucleotide sequence ID" value="NZ_JAHSPG010000001.1"/>
</dbReference>
<evidence type="ECO:0000313" key="15">
    <source>
        <dbReference type="Proteomes" id="UP000812270"/>
    </source>
</evidence>
<dbReference type="GO" id="GO:0005507">
    <property type="term" value="F:copper ion binding"/>
    <property type="evidence" value="ECO:0007669"/>
    <property type="project" value="TreeGrafter"/>
</dbReference>
<sequence length="803" mass="86243">MPANHTIYLPLEGVESEHCALIVDKGLQKVKGVVSHKVELNNHRAVIETADENEVIPEAVRTIRDLGYDVNTVKKNFPVLNMTCASCAAGTEGTLKALNGVVSASVNYANASAQVEYIPSIITAQQLKEAVQSTGYDLVIEENEEAKESLEALRNDRYKLLRRKTIGAIALSVPLVIIGMFFMNMPYANYIMWALSTPIVLILGKQFFVNAWKQAKHRSANMDTLVALSTGVAYLFSVFNTLFPAYWHNKGLHAHVYFEAAGVVITFILLGKLLEEKAKSNTSSAIKKLIGLQPKTVMVVHHGGHQMEMPLANVKPGDIILIRPGEKIAVDGTVISGSSFVDESLITGEPVAVSKSKDAKVFAGTINQKGSFQFRADKVGAETLLAQIIKTVQDAQGSKAPVQKLVDKIAGIFVPVVIGLAMLTLIAWIILGGENGFTQGLLAMITVLVIACPCALGLATPTAIMVGVGKGAEHGILIKDAESLELAKKVNAIVLDKTGTITEGKPAVTNIAWLSNDNSFANVFASIEKQSEHPLAEAVVKYFDVKDYVPVHHFESITGEGVKAHVNSLFYYVGNEKLMRKNNITIPEDLLSNAKTWLATAKTVIYFGNEKQALAAVAIADKIKASSSEAVKLLQQSGIDVYMLTGDNEATAKAIAAEAGIAHYKAEVLPADKAVFVKELQQQGKVVAMVGDGINDSSALAQADVSIAMGKGSDIAMDVAKMTIISSDLSRIPEAIKLSINTVRTIRQNLFWAFIYNLIGIPIAAGILYPVNGFLLNPMIAGAAMALSSVSVVTNSLRLKWAP</sequence>
<keyword evidence="7 11" id="KW-0067">ATP-binding</keyword>
<keyword evidence="3 11" id="KW-1003">Cell membrane</keyword>
<reference evidence="14" key="1">
    <citation type="submission" date="2021-06" db="EMBL/GenBank/DDBJ databases">
        <authorList>
            <person name="Huq M.A."/>
        </authorList>
    </citation>
    <scope>NUCLEOTIDE SEQUENCE</scope>
    <source>
        <strain evidence="14">MAH-26</strain>
    </source>
</reference>
<feature type="transmembrane region" description="Helical" evidence="11">
    <location>
        <begin position="437"/>
        <end position="460"/>
    </location>
</feature>
<dbReference type="GO" id="GO:0005886">
    <property type="term" value="C:plasma membrane"/>
    <property type="evidence" value="ECO:0007669"/>
    <property type="project" value="UniProtKB-SubCell"/>
</dbReference>
<dbReference type="Pfam" id="PF00702">
    <property type="entry name" value="Hydrolase"/>
    <property type="match status" value="1"/>
</dbReference>
<dbReference type="Pfam" id="PF00403">
    <property type="entry name" value="HMA"/>
    <property type="match status" value="2"/>
</dbReference>
<keyword evidence="10 11" id="KW-0472">Membrane</keyword>
<feature type="domain" description="HMA" evidence="13">
    <location>
        <begin position="73"/>
        <end position="139"/>
    </location>
</feature>
<organism evidence="14 15">
    <name type="scientific">Pinibacter aurantiacus</name>
    <dbReference type="NCBI Taxonomy" id="2851599"/>
    <lineage>
        <taxon>Bacteria</taxon>
        <taxon>Pseudomonadati</taxon>
        <taxon>Bacteroidota</taxon>
        <taxon>Chitinophagia</taxon>
        <taxon>Chitinophagales</taxon>
        <taxon>Chitinophagaceae</taxon>
        <taxon>Pinibacter</taxon>
    </lineage>
</organism>
<dbReference type="FunFam" id="2.70.150.10:FF:000020">
    <property type="entry name" value="Copper-exporting P-type ATPase A"/>
    <property type="match status" value="1"/>
</dbReference>
<evidence type="ECO:0000313" key="14">
    <source>
        <dbReference type="EMBL" id="MBV4355796.1"/>
    </source>
</evidence>
<dbReference type="AlphaFoldDB" id="A0A9E2S4Y3"/>
<feature type="transmembrane region" description="Helical" evidence="11">
    <location>
        <begin position="190"/>
        <end position="212"/>
    </location>
</feature>
<dbReference type="CDD" id="cd00371">
    <property type="entry name" value="HMA"/>
    <property type="match status" value="2"/>
</dbReference>
<dbReference type="NCBIfam" id="TIGR01494">
    <property type="entry name" value="ATPase_P-type"/>
    <property type="match status" value="1"/>
</dbReference>
<dbReference type="Pfam" id="PF00122">
    <property type="entry name" value="E1-E2_ATPase"/>
    <property type="match status" value="1"/>
</dbReference>
<comment type="subcellular location">
    <subcellularLocation>
        <location evidence="1">Cell membrane</location>
        <topology evidence="1">Multi-pass membrane protein</topology>
    </subcellularLocation>
</comment>
<dbReference type="FunFam" id="3.30.70.100:FF:000001">
    <property type="entry name" value="ATPase copper transporting beta"/>
    <property type="match status" value="1"/>
</dbReference>
<dbReference type="SFLD" id="SFLDS00003">
    <property type="entry name" value="Haloacid_Dehalogenase"/>
    <property type="match status" value="1"/>
</dbReference>
<comment type="caution">
    <text evidence="14">The sequence shown here is derived from an EMBL/GenBank/DDBJ whole genome shotgun (WGS) entry which is preliminary data.</text>
</comment>
<evidence type="ECO:0000256" key="7">
    <source>
        <dbReference type="ARBA" id="ARBA00022840"/>
    </source>
</evidence>
<evidence type="ECO:0000256" key="10">
    <source>
        <dbReference type="ARBA" id="ARBA00023136"/>
    </source>
</evidence>
<dbReference type="NCBIfam" id="TIGR01525">
    <property type="entry name" value="ATPase-IB_hvy"/>
    <property type="match status" value="1"/>
</dbReference>
<dbReference type="NCBIfam" id="TIGR01511">
    <property type="entry name" value="ATPase-IB1_Cu"/>
    <property type="match status" value="1"/>
</dbReference>
<feature type="transmembrane region" description="Helical" evidence="11">
    <location>
        <begin position="750"/>
        <end position="769"/>
    </location>
</feature>
<dbReference type="PANTHER" id="PTHR43520:SF8">
    <property type="entry name" value="P-TYPE CU(+) TRANSPORTER"/>
    <property type="match status" value="1"/>
</dbReference>
<feature type="transmembrane region" description="Helical" evidence="11">
    <location>
        <begin position="775"/>
        <end position="797"/>
    </location>
</feature>
<keyword evidence="5 11" id="KW-0479">Metal-binding</keyword>
<feature type="transmembrane region" description="Helical" evidence="11">
    <location>
        <begin position="166"/>
        <end position="184"/>
    </location>
</feature>
<evidence type="ECO:0000256" key="12">
    <source>
        <dbReference type="SAM" id="Coils"/>
    </source>
</evidence>
<protein>
    <submittedName>
        <fullName evidence="14">Heavy metal translocating P-type ATPase</fullName>
    </submittedName>
</protein>
<feature type="transmembrane region" description="Helical" evidence="11">
    <location>
        <begin position="409"/>
        <end position="431"/>
    </location>
</feature>
<dbReference type="GO" id="GO:0055070">
    <property type="term" value="P:copper ion homeostasis"/>
    <property type="evidence" value="ECO:0007669"/>
    <property type="project" value="TreeGrafter"/>
</dbReference>
<evidence type="ECO:0000256" key="8">
    <source>
        <dbReference type="ARBA" id="ARBA00022967"/>
    </source>
</evidence>
<dbReference type="GO" id="GO:0060003">
    <property type="term" value="P:copper ion export"/>
    <property type="evidence" value="ECO:0007669"/>
    <property type="project" value="UniProtKB-ARBA"/>
</dbReference>
<evidence type="ECO:0000256" key="2">
    <source>
        <dbReference type="ARBA" id="ARBA00006024"/>
    </source>
</evidence>
<dbReference type="InterPro" id="IPR044492">
    <property type="entry name" value="P_typ_ATPase_HD_dom"/>
</dbReference>
<dbReference type="PROSITE" id="PS00154">
    <property type="entry name" value="ATPASE_E1_E2"/>
    <property type="match status" value="1"/>
</dbReference>
<accession>A0A9E2S4Y3</accession>
<dbReference type="GO" id="GO:0016887">
    <property type="term" value="F:ATP hydrolysis activity"/>
    <property type="evidence" value="ECO:0007669"/>
    <property type="project" value="InterPro"/>
</dbReference>
<keyword evidence="12" id="KW-0175">Coiled coil</keyword>
<gene>
    <name evidence="14" type="ORF">KTO63_01460</name>
</gene>
<dbReference type="InterPro" id="IPR006121">
    <property type="entry name" value="HMA_dom"/>
</dbReference>
<dbReference type="GO" id="GO:0043682">
    <property type="term" value="F:P-type divalent copper transporter activity"/>
    <property type="evidence" value="ECO:0007669"/>
    <property type="project" value="TreeGrafter"/>
</dbReference>
<evidence type="ECO:0000256" key="11">
    <source>
        <dbReference type="RuleBase" id="RU362081"/>
    </source>
</evidence>
<keyword evidence="15" id="KW-1185">Reference proteome</keyword>
<evidence type="ECO:0000256" key="5">
    <source>
        <dbReference type="ARBA" id="ARBA00022723"/>
    </source>
</evidence>
<feature type="transmembrane region" description="Helical" evidence="11">
    <location>
        <begin position="255"/>
        <end position="274"/>
    </location>
</feature>
<keyword evidence="9 11" id="KW-1133">Transmembrane helix</keyword>
<evidence type="ECO:0000256" key="6">
    <source>
        <dbReference type="ARBA" id="ARBA00022741"/>
    </source>
</evidence>
<dbReference type="InterPro" id="IPR018303">
    <property type="entry name" value="ATPase_P-typ_P_site"/>
</dbReference>
<evidence type="ECO:0000259" key="13">
    <source>
        <dbReference type="PROSITE" id="PS50846"/>
    </source>
</evidence>
<proteinExistence type="inferred from homology"/>
<evidence type="ECO:0000256" key="4">
    <source>
        <dbReference type="ARBA" id="ARBA00022692"/>
    </source>
</evidence>
<feature type="coiled-coil region" evidence="12">
    <location>
        <begin position="136"/>
        <end position="163"/>
    </location>
</feature>
<dbReference type="InterPro" id="IPR059000">
    <property type="entry name" value="ATPase_P-type_domA"/>
</dbReference>
<comment type="similarity">
    <text evidence="2 11">Belongs to the cation transport ATPase (P-type) (TC 3.A.3) family. Type IB subfamily.</text>
</comment>
<dbReference type="GO" id="GO:0005524">
    <property type="term" value="F:ATP binding"/>
    <property type="evidence" value="ECO:0007669"/>
    <property type="project" value="UniProtKB-UniRule"/>
</dbReference>
<keyword evidence="4 11" id="KW-0812">Transmembrane</keyword>
<evidence type="ECO:0000256" key="1">
    <source>
        <dbReference type="ARBA" id="ARBA00004651"/>
    </source>
</evidence>
<dbReference type="SFLD" id="SFLDG00002">
    <property type="entry name" value="C1.7:_P-type_atpase_like"/>
    <property type="match status" value="1"/>
</dbReference>
<dbReference type="PANTHER" id="PTHR43520">
    <property type="entry name" value="ATP7, ISOFORM B"/>
    <property type="match status" value="1"/>
</dbReference>
<keyword evidence="6 11" id="KW-0547">Nucleotide-binding</keyword>
<dbReference type="InterPro" id="IPR027256">
    <property type="entry name" value="P-typ_ATPase_IB"/>
</dbReference>
<evidence type="ECO:0000256" key="3">
    <source>
        <dbReference type="ARBA" id="ARBA00022475"/>
    </source>
</evidence>
<dbReference type="InterPro" id="IPR001757">
    <property type="entry name" value="P_typ_ATPase"/>
</dbReference>
<evidence type="ECO:0000256" key="9">
    <source>
        <dbReference type="ARBA" id="ARBA00022989"/>
    </source>
</evidence>
<feature type="transmembrane region" description="Helical" evidence="11">
    <location>
        <begin position="224"/>
        <end position="243"/>
    </location>
</feature>
<dbReference type="PROSITE" id="PS50846">
    <property type="entry name" value="HMA_2"/>
    <property type="match status" value="2"/>
</dbReference>
<dbReference type="CDD" id="cd02094">
    <property type="entry name" value="P-type_ATPase_Cu-like"/>
    <property type="match status" value="1"/>
</dbReference>
<dbReference type="SFLD" id="SFLDF00027">
    <property type="entry name" value="p-type_atpase"/>
    <property type="match status" value="1"/>
</dbReference>
<dbReference type="Proteomes" id="UP000812270">
    <property type="component" value="Unassembled WGS sequence"/>
</dbReference>